<feature type="signal peptide" evidence="1">
    <location>
        <begin position="1"/>
        <end position="30"/>
    </location>
</feature>
<keyword evidence="3" id="KW-1185">Reference proteome</keyword>
<organism evidence="2 3">
    <name type="scientific">Ditylenchus destructor</name>
    <dbReference type="NCBI Taxonomy" id="166010"/>
    <lineage>
        <taxon>Eukaryota</taxon>
        <taxon>Metazoa</taxon>
        <taxon>Ecdysozoa</taxon>
        <taxon>Nematoda</taxon>
        <taxon>Chromadorea</taxon>
        <taxon>Rhabditida</taxon>
        <taxon>Tylenchina</taxon>
        <taxon>Tylenchomorpha</taxon>
        <taxon>Sphaerularioidea</taxon>
        <taxon>Anguinidae</taxon>
        <taxon>Anguininae</taxon>
        <taxon>Ditylenchus</taxon>
    </lineage>
</organism>
<evidence type="ECO:0000313" key="2">
    <source>
        <dbReference type="EMBL" id="KAI1696196.1"/>
    </source>
</evidence>
<sequence length="223" mass="23244">MMESSTKMTSIGFYVLLISMLVINYRPAASSCLDPGAECQSGSQCCSYGCGHTCICSHQGQGCRSNAACCKGYCTTGDDHDKDGVCTCKAPGQSCSVHKECCGSECMSSGVCGFRKEKGSLDAPSLTLLAMNVPTIAIVALELASMVIVNASVLEANAQLIASVAPREVTVLLDPAHALMLASSVKLTITAAMDIARDLTKLGLGSVSAFEQFAAFGQFEQII</sequence>
<evidence type="ECO:0000256" key="1">
    <source>
        <dbReference type="SAM" id="SignalP"/>
    </source>
</evidence>
<dbReference type="Proteomes" id="UP001201812">
    <property type="component" value="Unassembled WGS sequence"/>
</dbReference>
<comment type="caution">
    <text evidence="2">The sequence shown here is derived from an EMBL/GenBank/DDBJ whole genome shotgun (WGS) entry which is preliminary data.</text>
</comment>
<name>A0AAD4MKY2_9BILA</name>
<reference evidence="2" key="1">
    <citation type="submission" date="2022-01" db="EMBL/GenBank/DDBJ databases">
        <title>Genome Sequence Resource for Two Populations of Ditylenchus destructor, the Migratory Endoparasitic Phytonematode.</title>
        <authorList>
            <person name="Zhang H."/>
            <person name="Lin R."/>
            <person name="Xie B."/>
        </authorList>
    </citation>
    <scope>NUCLEOTIDE SEQUENCE</scope>
    <source>
        <strain evidence="2">BazhouSP</strain>
    </source>
</reference>
<keyword evidence="1" id="KW-0732">Signal</keyword>
<dbReference type="AlphaFoldDB" id="A0AAD4MKY2"/>
<accession>A0AAD4MKY2</accession>
<dbReference type="EMBL" id="JAKKPZ010000342">
    <property type="protein sequence ID" value="KAI1696196.1"/>
    <property type="molecule type" value="Genomic_DNA"/>
</dbReference>
<feature type="chain" id="PRO_5042029450" evidence="1">
    <location>
        <begin position="31"/>
        <end position="223"/>
    </location>
</feature>
<evidence type="ECO:0000313" key="3">
    <source>
        <dbReference type="Proteomes" id="UP001201812"/>
    </source>
</evidence>
<gene>
    <name evidence="2" type="ORF">DdX_19160</name>
</gene>
<protein>
    <submittedName>
        <fullName evidence="2">Uncharacterized protein</fullName>
    </submittedName>
</protein>
<proteinExistence type="predicted"/>